<dbReference type="Gene3D" id="4.10.280.10">
    <property type="entry name" value="Helix-loop-helix DNA-binding domain"/>
    <property type="match status" value="1"/>
</dbReference>
<keyword evidence="2" id="KW-1185">Reference proteome</keyword>
<dbReference type="RefSeq" id="WP_007935037.1">
    <property type="nucleotide sequence ID" value="NZ_AKVJ01000029.1"/>
</dbReference>
<dbReference type="EMBL" id="AKVJ01000029">
    <property type="protein sequence ID" value="EIW17732.1"/>
    <property type="molecule type" value="Genomic_DNA"/>
</dbReference>
<dbReference type="Proteomes" id="UP000004324">
    <property type="component" value="Unassembled WGS sequence"/>
</dbReference>
<sequence>MRIGEIVEKIERTRRQLNEMGGKQCLVDAEVIRISQQLDDLIIIYQRLLSQREK</sequence>
<protein>
    <submittedName>
        <fullName evidence="1">Sporulation stage 0, Spo0E-like regulatory phosphatase</fullName>
    </submittedName>
</protein>
<evidence type="ECO:0000313" key="1">
    <source>
        <dbReference type="EMBL" id="EIW17732.1"/>
    </source>
</evidence>
<dbReference type="InterPro" id="IPR037208">
    <property type="entry name" value="Spo0E-like_sf"/>
</dbReference>
<comment type="caution">
    <text evidence="1">The sequence shown here is derived from an EMBL/GenBank/DDBJ whole genome shotgun (WGS) entry which is preliminary data.</text>
</comment>
<accession>I9AXW2</accession>
<dbReference type="OrthoDB" id="2991049at2"/>
<dbReference type="GO" id="GO:0043937">
    <property type="term" value="P:regulation of sporulation"/>
    <property type="evidence" value="ECO:0007669"/>
    <property type="project" value="InterPro"/>
</dbReference>
<dbReference type="PATRIC" id="fig|1149862.3.peg.2738"/>
<dbReference type="AlphaFoldDB" id="I9AXW2"/>
<dbReference type="SUPFAM" id="SSF140500">
    <property type="entry name" value="BAS1536-like"/>
    <property type="match status" value="1"/>
</dbReference>
<dbReference type="InterPro" id="IPR018540">
    <property type="entry name" value="Spo0E-like"/>
</dbReference>
<evidence type="ECO:0000313" key="2">
    <source>
        <dbReference type="Proteomes" id="UP000004324"/>
    </source>
</evidence>
<dbReference type="Pfam" id="PF09388">
    <property type="entry name" value="SpoOE-like"/>
    <property type="match status" value="1"/>
</dbReference>
<dbReference type="GO" id="GO:0046983">
    <property type="term" value="F:protein dimerization activity"/>
    <property type="evidence" value="ECO:0007669"/>
    <property type="project" value="InterPro"/>
</dbReference>
<organism evidence="1 2">
    <name type="scientific">Pelosinus fermentans B4</name>
    <dbReference type="NCBI Taxonomy" id="1149862"/>
    <lineage>
        <taxon>Bacteria</taxon>
        <taxon>Bacillati</taxon>
        <taxon>Bacillota</taxon>
        <taxon>Negativicutes</taxon>
        <taxon>Selenomonadales</taxon>
        <taxon>Sporomusaceae</taxon>
        <taxon>Pelosinus</taxon>
    </lineage>
</organism>
<name>I9AXW2_9FIRM</name>
<proteinExistence type="predicted"/>
<dbReference type="InterPro" id="IPR036638">
    <property type="entry name" value="HLH_DNA-bd_sf"/>
</dbReference>
<reference evidence="1 2" key="1">
    <citation type="journal article" date="2012" name="J. Bacteriol.">
        <title>Draft Genome Sequences for Two Metal-Reducing Pelosinus fermentans Strains Isolated from a Cr(VI)-Contaminated Site and for Type Strain R7.</title>
        <authorList>
            <person name="Brown S.D."/>
            <person name="Podar M."/>
            <person name="Klingeman D.M."/>
            <person name="Johnson C.M."/>
            <person name="Yang Z.K."/>
            <person name="Utturkar S.M."/>
            <person name="Land M.L."/>
            <person name="Mosher J.J."/>
            <person name="Hurt R.A.Jr."/>
            <person name="Phelps T.J."/>
            <person name="Palumbo A.V."/>
            <person name="Arkin A.P."/>
            <person name="Hazen T.C."/>
            <person name="Elias D.A."/>
        </authorList>
    </citation>
    <scope>NUCLEOTIDE SEQUENCE [LARGE SCALE GENOMIC DNA]</scope>
    <source>
        <strain evidence="1 2">B4</strain>
    </source>
</reference>
<gene>
    <name evidence="1" type="ORF">FB4_3775</name>
</gene>